<dbReference type="SUPFAM" id="SSF52540">
    <property type="entry name" value="P-loop containing nucleoside triphosphate hydrolases"/>
    <property type="match status" value="1"/>
</dbReference>
<dbReference type="Pfam" id="PF13671">
    <property type="entry name" value="AAA_33"/>
    <property type="match status" value="1"/>
</dbReference>
<dbReference type="Proteomes" id="UP000290106">
    <property type="component" value="Unassembled WGS sequence"/>
</dbReference>
<evidence type="ECO:0000313" key="2">
    <source>
        <dbReference type="Proteomes" id="UP000290106"/>
    </source>
</evidence>
<accession>A0A4Q1RFC1</accession>
<dbReference type="RefSeq" id="WP_129256972.1">
    <property type="nucleotide sequence ID" value="NZ_SDKC01000001.1"/>
</dbReference>
<dbReference type="Gene3D" id="3.40.50.300">
    <property type="entry name" value="P-loop containing nucleotide triphosphate hydrolases"/>
    <property type="match status" value="1"/>
</dbReference>
<proteinExistence type="predicted"/>
<protein>
    <submittedName>
        <fullName evidence="1">Uridine kinase</fullName>
    </submittedName>
</protein>
<dbReference type="NCBIfam" id="NF005255">
    <property type="entry name" value="PRK06762.2-2"/>
    <property type="match status" value="1"/>
</dbReference>
<organism evidence="1 2">
    <name type="scientific">Blautia faecicola</name>
    <dbReference type="NCBI Taxonomy" id="2509240"/>
    <lineage>
        <taxon>Bacteria</taxon>
        <taxon>Bacillati</taxon>
        <taxon>Bacillota</taxon>
        <taxon>Clostridia</taxon>
        <taxon>Lachnospirales</taxon>
        <taxon>Lachnospiraceae</taxon>
        <taxon>Blautia</taxon>
    </lineage>
</organism>
<keyword evidence="1" id="KW-0808">Transferase</keyword>
<keyword evidence="1" id="KW-0418">Kinase</keyword>
<reference evidence="1 2" key="1">
    <citation type="submission" date="2019-01" db="EMBL/GenBank/DDBJ databases">
        <title>Blautia sp. nov. KGMB01111 isolated human feces.</title>
        <authorList>
            <person name="Park J.-E."/>
            <person name="Kim J.-S."/>
            <person name="Park S.-H."/>
        </authorList>
    </citation>
    <scope>NUCLEOTIDE SEQUENCE [LARGE SCALE GENOMIC DNA]</scope>
    <source>
        <strain evidence="1 2">KGMB01111</strain>
    </source>
</reference>
<dbReference type="NCBIfam" id="NF005253">
    <property type="entry name" value="PRK06762.1-4"/>
    <property type="match status" value="1"/>
</dbReference>
<dbReference type="AlphaFoldDB" id="A0A4Q1RFC1"/>
<dbReference type="OrthoDB" id="9781848at2"/>
<gene>
    <name evidence="1" type="ORF">ETP43_02880</name>
</gene>
<evidence type="ECO:0000313" key="1">
    <source>
        <dbReference type="EMBL" id="RXS74273.1"/>
    </source>
</evidence>
<name>A0A4Q1RFC1_9FIRM</name>
<dbReference type="EMBL" id="SDKC01000001">
    <property type="protein sequence ID" value="RXS74273.1"/>
    <property type="molecule type" value="Genomic_DNA"/>
</dbReference>
<sequence length="166" mass="19490">MGKLIILRGNSGSGKTTVAKELQKKFGYNTMLISQDEIRRNILWVKDGIDTKALPLMIELLKYGYEHSDIVILEGIMYEEWYNPLFKVANELYGSNVYSYYFDIPFEETIRRHQTRSKSQEFGEEHMRGWWREKDFSAVLKEQLITCEMDANSIVAKVYADLLKEE</sequence>
<comment type="caution">
    <text evidence="1">The sequence shown here is derived from an EMBL/GenBank/DDBJ whole genome shotgun (WGS) entry which is preliminary data.</text>
</comment>
<keyword evidence="2" id="KW-1185">Reference proteome</keyword>
<dbReference type="GO" id="GO:0016301">
    <property type="term" value="F:kinase activity"/>
    <property type="evidence" value="ECO:0007669"/>
    <property type="project" value="UniProtKB-KW"/>
</dbReference>
<dbReference type="InterPro" id="IPR027417">
    <property type="entry name" value="P-loop_NTPase"/>
</dbReference>